<evidence type="ECO:0000256" key="1">
    <source>
        <dbReference type="ARBA" id="ARBA00005194"/>
    </source>
</evidence>
<evidence type="ECO:0000256" key="2">
    <source>
        <dbReference type="ARBA" id="ARBA00008467"/>
    </source>
</evidence>
<keyword evidence="9 14" id="KW-0275">Fatty acid biosynthesis</keyword>
<keyword evidence="6 14" id="KW-0808">Transferase</keyword>
<evidence type="ECO:0000256" key="10">
    <source>
        <dbReference type="ARBA" id="ARBA00023315"/>
    </source>
</evidence>
<reference evidence="18 19" key="1">
    <citation type="submission" date="2021-03" db="EMBL/GenBank/DDBJ databases">
        <title>Antimicrobial resistance genes in bacteria isolated from Japanese honey, and their potential for conferring macrolide and lincosamide resistance in the American foulbrood pathogen Paenibacillus larvae.</title>
        <authorList>
            <person name="Okamoto M."/>
            <person name="Kumagai M."/>
            <person name="Kanamori H."/>
            <person name="Takamatsu D."/>
        </authorList>
    </citation>
    <scope>NUCLEOTIDE SEQUENCE [LARGE SCALE GENOMIC DNA]</scope>
    <source>
        <strain evidence="18 19">J34TS1</strain>
    </source>
</reference>
<evidence type="ECO:0000256" key="7">
    <source>
        <dbReference type="ARBA" id="ARBA00022832"/>
    </source>
</evidence>
<dbReference type="Pfam" id="PF02801">
    <property type="entry name" value="Ketoacyl-synt_C"/>
    <property type="match status" value="1"/>
</dbReference>
<dbReference type="InterPro" id="IPR020841">
    <property type="entry name" value="PKS_Beta-ketoAc_synthase_dom"/>
</dbReference>
<evidence type="ECO:0000256" key="16">
    <source>
        <dbReference type="RuleBase" id="RU003694"/>
    </source>
</evidence>
<evidence type="ECO:0000313" key="19">
    <source>
        <dbReference type="Proteomes" id="UP000682811"/>
    </source>
</evidence>
<dbReference type="NCBIfam" id="TIGR03150">
    <property type="entry name" value="fabF"/>
    <property type="match status" value="1"/>
</dbReference>
<keyword evidence="19" id="KW-1185">Reference proteome</keyword>
<keyword evidence="7" id="KW-0276">Fatty acid metabolism</keyword>
<evidence type="ECO:0000256" key="3">
    <source>
        <dbReference type="ARBA" id="ARBA00012356"/>
    </source>
</evidence>
<evidence type="ECO:0000256" key="6">
    <source>
        <dbReference type="ARBA" id="ARBA00022679"/>
    </source>
</evidence>
<evidence type="ECO:0000256" key="15">
    <source>
        <dbReference type="PIRSR" id="PIRSR000447-1"/>
    </source>
</evidence>
<dbReference type="CDD" id="cd00834">
    <property type="entry name" value="KAS_I_II"/>
    <property type="match status" value="1"/>
</dbReference>
<dbReference type="PIRSF" id="PIRSF000447">
    <property type="entry name" value="KAS_II"/>
    <property type="match status" value="1"/>
</dbReference>
<dbReference type="InterPro" id="IPR016039">
    <property type="entry name" value="Thiolase-like"/>
</dbReference>
<comment type="catalytic activity">
    <reaction evidence="13 14">
        <text>a fatty acyl-[ACP] + malonyl-[ACP] + H(+) = a 3-oxoacyl-[ACP] + holo-[ACP] + CO2</text>
        <dbReference type="Rhea" id="RHEA:22836"/>
        <dbReference type="Rhea" id="RHEA-COMP:9623"/>
        <dbReference type="Rhea" id="RHEA-COMP:9685"/>
        <dbReference type="Rhea" id="RHEA-COMP:9916"/>
        <dbReference type="Rhea" id="RHEA-COMP:14125"/>
        <dbReference type="ChEBI" id="CHEBI:15378"/>
        <dbReference type="ChEBI" id="CHEBI:16526"/>
        <dbReference type="ChEBI" id="CHEBI:64479"/>
        <dbReference type="ChEBI" id="CHEBI:78449"/>
        <dbReference type="ChEBI" id="CHEBI:78776"/>
        <dbReference type="ChEBI" id="CHEBI:138651"/>
    </reaction>
</comment>
<comment type="catalytic activity">
    <reaction evidence="12 14">
        <text>(9Z)-hexadecenoyl-[ACP] + malonyl-[ACP] + H(+) = 3-oxo-(11Z)-octadecenoyl-[ACP] + holo-[ACP] + CO2</text>
        <dbReference type="Rhea" id="RHEA:55040"/>
        <dbReference type="Rhea" id="RHEA-COMP:9623"/>
        <dbReference type="Rhea" id="RHEA-COMP:9685"/>
        <dbReference type="Rhea" id="RHEA-COMP:10800"/>
        <dbReference type="Rhea" id="RHEA-COMP:14074"/>
        <dbReference type="ChEBI" id="CHEBI:15378"/>
        <dbReference type="ChEBI" id="CHEBI:16526"/>
        <dbReference type="ChEBI" id="CHEBI:64479"/>
        <dbReference type="ChEBI" id="CHEBI:78449"/>
        <dbReference type="ChEBI" id="CHEBI:83989"/>
        <dbReference type="ChEBI" id="CHEBI:138538"/>
        <dbReference type="EC" id="2.3.1.179"/>
    </reaction>
</comment>
<evidence type="ECO:0000256" key="4">
    <source>
        <dbReference type="ARBA" id="ARBA00014657"/>
    </source>
</evidence>
<evidence type="ECO:0000313" key="18">
    <source>
        <dbReference type="EMBL" id="GIO48109.1"/>
    </source>
</evidence>
<dbReference type="InterPro" id="IPR017568">
    <property type="entry name" value="3-oxoacyl-ACP_synth-2"/>
</dbReference>
<dbReference type="GO" id="GO:0005829">
    <property type="term" value="C:cytosol"/>
    <property type="evidence" value="ECO:0007669"/>
    <property type="project" value="TreeGrafter"/>
</dbReference>
<dbReference type="Gene3D" id="3.40.47.10">
    <property type="match status" value="1"/>
</dbReference>
<gene>
    <name evidence="18" type="ORF">J34TS1_28740</name>
</gene>
<evidence type="ECO:0000256" key="14">
    <source>
        <dbReference type="PIRNR" id="PIRNR000447"/>
    </source>
</evidence>
<dbReference type="GO" id="GO:0004315">
    <property type="term" value="F:3-oxoacyl-[acyl-carrier-protein] synthase activity"/>
    <property type="evidence" value="ECO:0007669"/>
    <property type="project" value="UniProtKB-UniRule"/>
</dbReference>
<dbReference type="AlphaFoldDB" id="A0A919YCA7"/>
<dbReference type="PANTHER" id="PTHR11712:SF336">
    <property type="entry name" value="3-OXOACYL-[ACYL-CARRIER-PROTEIN] SYNTHASE, MITOCHONDRIAL"/>
    <property type="match status" value="1"/>
</dbReference>
<evidence type="ECO:0000259" key="17">
    <source>
        <dbReference type="PROSITE" id="PS52004"/>
    </source>
</evidence>
<feature type="domain" description="Ketosynthase family 3 (KS3)" evidence="17">
    <location>
        <begin position="2"/>
        <end position="410"/>
    </location>
</feature>
<keyword evidence="10 14" id="KW-0012">Acyltransferase</keyword>
<keyword evidence="5 14" id="KW-0444">Lipid biosynthesis</keyword>
<organism evidence="18 19">
    <name type="scientific">Paenibacillus azoreducens</name>
    <dbReference type="NCBI Taxonomy" id="116718"/>
    <lineage>
        <taxon>Bacteria</taxon>
        <taxon>Bacillati</taxon>
        <taxon>Bacillota</taxon>
        <taxon>Bacilli</taxon>
        <taxon>Bacillales</taxon>
        <taxon>Paenibacillaceae</taxon>
        <taxon>Paenibacillus</taxon>
    </lineage>
</organism>
<evidence type="ECO:0000256" key="12">
    <source>
        <dbReference type="ARBA" id="ARBA00047318"/>
    </source>
</evidence>
<protein>
    <recommendedName>
        <fullName evidence="4 14">3-oxoacyl-[acyl-carrier-protein] synthase 2</fullName>
        <ecNumber evidence="3 14">2.3.1.179</ecNumber>
    </recommendedName>
</protein>
<keyword evidence="8" id="KW-0443">Lipid metabolism</keyword>
<accession>A0A919YCA7</accession>
<dbReference type="FunFam" id="3.40.47.10:FF:000018">
    <property type="entry name" value="3-oxoacyl-[acyl-carrier-protein] synthase 2"/>
    <property type="match status" value="1"/>
</dbReference>
<dbReference type="Pfam" id="PF00109">
    <property type="entry name" value="ketoacyl-synt"/>
    <property type="match status" value="1"/>
</dbReference>
<sequence>MMERVVITGTGLVSPLGNDVSTFWNAMLQGKSGISRIDSWDTSHMKTHMAGVVRDFDADGRFGRREARRMDRFCQFALAAAEDAIQDAGLKLEQIDKERMGVYVGSGIGGIGTLLEQEELLRSRGASRVSPLLVPMMISNMAAAMISIRTGAQGPTLSPVTACSIGNTAIGEAFRLIRAGGADVVLAGGAEAAITEISMASFGNATTLSTWDGDPKLASRPFDAGRDGFVMAEGAGILVLESLSHALKRGARIYAEVTGYGATSDAYHIVASHPEGRGAYQAMKLALHEAELEPAQVDVISAHATSTQVGDRSEMMAIKRLFGEADHRIPVTANKSMIGHMFGAAGGVEAIALVQMIQDGKIPPTINQEVPDPECDLDVVPNEARVKDIHVGISNSFGFGGHNAVIVLQKFA</sequence>
<dbReference type="EMBL" id="BORT01000011">
    <property type="protein sequence ID" value="GIO48109.1"/>
    <property type="molecule type" value="Genomic_DNA"/>
</dbReference>
<comment type="pathway">
    <text evidence="1 14">Lipid metabolism; fatty acid biosynthesis.</text>
</comment>
<proteinExistence type="inferred from homology"/>
<dbReference type="FunFam" id="3.40.47.10:FF:000029">
    <property type="entry name" value="3-oxoacyl-[acyl-carrier-protein] synthase 1"/>
    <property type="match status" value="1"/>
</dbReference>
<evidence type="ECO:0000256" key="8">
    <source>
        <dbReference type="ARBA" id="ARBA00023098"/>
    </source>
</evidence>
<dbReference type="NCBIfam" id="NF005589">
    <property type="entry name" value="PRK07314.1"/>
    <property type="match status" value="1"/>
</dbReference>
<dbReference type="InterPro" id="IPR014030">
    <property type="entry name" value="Ketoacyl_synth_N"/>
</dbReference>
<dbReference type="SUPFAM" id="SSF53901">
    <property type="entry name" value="Thiolase-like"/>
    <property type="match status" value="2"/>
</dbReference>
<dbReference type="PANTHER" id="PTHR11712">
    <property type="entry name" value="POLYKETIDE SYNTHASE-RELATED"/>
    <property type="match status" value="1"/>
</dbReference>
<comment type="caution">
    <text evidence="18">The sequence shown here is derived from an EMBL/GenBank/DDBJ whole genome shotgun (WGS) entry which is preliminary data.</text>
</comment>
<dbReference type="InterPro" id="IPR014031">
    <property type="entry name" value="Ketoacyl_synth_C"/>
</dbReference>
<evidence type="ECO:0000256" key="9">
    <source>
        <dbReference type="ARBA" id="ARBA00023160"/>
    </source>
</evidence>
<dbReference type="GO" id="GO:0030497">
    <property type="term" value="P:fatty acid elongation"/>
    <property type="evidence" value="ECO:0007669"/>
    <property type="project" value="UniProtKB-ARBA"/>
</dbReference>
<evidence type="ECO:0000256" key="11">
    <source>
        <dbReference type="ARBA" id="ARBA00024006"/>
    </source>
</evidence>
<dbReference type="Proteomes" id="UP000682811">
    <property type="component" value="Unassembled WGS sequence"/>
</dbReference>
<feature type="active site" description="For beta-ketoacyl synthase activity" evidence="15">
    <location>
        <position position="163"/>
    </location>
</feature>
<evidence type="ECO:0000256" key="13">
    <source>
        <dbReference type="ARBA" id="ARBA00047659"/>
    </source>
</evidence>
<dbReference type="InterPro" id="IPR000794">
    <property type="entry name" value="Beta-ketoacyl_synthase"/>
</dbReference>
<name>A0A919YCA7_9BACL</name>
<dbReference type="PROSITE" id="PS52004">
    <property type="entry name" value="KS3_2"/>
    <property type="match status" value="1"/>
</dbReference>
<evidence type="ECO:0000256" key="5">
    <source>
        <dbReference type="ARBA" id="ARBA00022516"/>
    </source>
</evidence>
<dbReference type="EC" id="2.3.1.179" evidence="3 14"/>
<comment type="function">
    <text evidence="11 14">Involved in the type II fatty acid elongation cycle. Catalyzes the elongation of a wide range of acyl-ACP by the addition of two carbons from malonyl-ACP to an acyl acceptor. Can efficiently catalyze the conversion of palmitoleoyl-ACP (cis-hexadec-9-enoyl-ACP) to cis-vaccenoyl-ACP (cis-octadec-11-enoyl-ACP), an essential step in the thermal regulation of fatty acid composition.</text>
</comment>
<comment type="similarity">
    <text evidence="2 14 16">Belongs to the thiolase-like superfamily. Beta-ketoacyl-ACP synthases family.</text>
</comment>
<dbReference type="SMART" id="SM00825">
    <property type="entry name" value="PKS_KS"/>
    <property type="match status" value="1"/>
</dbReference>